<name>X0T3N2_9ZZZZ</name>
<feature type="non-terminal residue" evidence="1">
    <location>
        <position position="40"/>
    </location>
</feature>
<comment type="caution">
    <text evidence="1">The sequence shown here is derived from an EMBL/GenBank/DDBJ whole genome shotgun (WGS) entry which is preliminary data.</text>
</comment>
<organism evidence="1">
    <name type="scientific">marine sediment metagenome</name>
    <dbReference type="NCBI Taxonomy" id="412755"/>
    <lineage>
        <taxon>unclassified sequences</taxon>
        <taxon>metagenomes</taxon>
        <taxon>ecological metagenomes</taxon>
    </lineage>
</organism>
<dbReference type="AlphaFoldDB" id="X0T3N2"/>
<evidence type="ECO:0000313" key="1">
    <source>
        <dbReference type="EMBL" id="GAF70660.1"/>
    </source>
</evidence>
<proteinExistence type="predicted"/>
<gene>
    <name evidence="1" type="ORF">S01H1_12798</name>
</gene>
<accession>X0T3N2</accession>
<reference evidence="1" key="1">
    <citation type="journal article" date="2014" name="Front. Microbiol.">
        <title>High frequency of phylogenetically diverse reductive dehalogenase-homologous genes in deep subseafloor sedimentary metagenomes.</title>
        <authorList>
            <person name="Kawai M."/>
            <person name="Futagami T."/>
            <person name="Toyoda A."/>
            <person name="Takaki Y."/>
            <person name="Nishi S."/>
            <person name="Hori S."/>
            <person name="Arai W."/>
            <person name="Tsubouchi T."/>
            <person name="Morono Y."/>
            <person name="Uchiyama I."/>
            <person name="Ito T."/>
            <person name="Fujiyama A."/>
            <person name="Inagaki F."/>
            <person name="Takami H."/>
        </authorList>
    </citation>
    <scope>NUCLEOTIDE SEQUENCE</scope>
    <source>
        <strain evidence="1">Expedition CK06-06</strain>
    </source>
</reference>
<sequence>MADGLAEHRQSSALVVGQPKALSSELLLENSILLSEIIDG</sequence>
<protein>
    <submittedName>
        <fullName evidence="1">Uncharacterized protein</fullName>
    </submittedName>
</protein>
<dbReference type="EMBL" id="BARS01006581">
    <property type="protein sequence ID" value="GAF70660.1"/>
    <property type="molecule type" value="Genomic_DNA"/>
</dbReference>